<dbReference type="Proteomes" id="UP000237608">
    <property type="component" value="Unassembled WGS sequence"/>
</dbReference>
<name>A0A2S7WEQ4_9FLAO</name>
<reference evidence="1 2" key="1">
    <citation type="submission" date="2016-12" db="EMBL/GenBank/DDBJ databases">
        <title>Trade-off between light-utilization and light-protection in marine flavobacteria.</title>
        <authorList>
            <person name="Kumagai Y."/>
            <person name="Yoshizawa S."/>
            <person name="Kogure K."/>
            <person name="Iwasaki W."/>
        </authorList>
    </citation>
    <scope>NUCLEOTIDE SEQUENCE [LARGE SCALE GENOMIC DNA]</scope>
    <source>
        <strain evidence="1 2">KCTC 22729</strain>
    </source>
</reference>
<keyword evidence="2" id="KW-1185">Reference proteome</keyword>
<evidence type="ECO:0008006" key="3">
    <source>
        <dbReference type="Google" id="ProtNLM"/>
    </source>
</evidence>
<protein>
    <recommendedName>
        <fullName evidence="3">Deacylase</fullName>
    </recommendedName>
</protein>
<dbReference type="EMBL" id="MSCL01000001">
    <property type="protein sequence ID" value="PQJ76093.1"/>
    <property type="molecule type" value="Genomic_DNA"/>
</dbReference>
<dbReference type="Pfam" id="PF09411">
    <property type="entry name" value="PagL"/>
    <property type="match status" value="1"/>
</dbReference>
<sequence length="99" mass="11273">MHLYGIEFGFSGITKIIQNLYFQGSLSLGFSVIDTRTERLAQGFTFIENLSFGFLYKTTPKHHFYIGTNFGHVSNLDFQKPNDGYNILGFDVGYAFVLK</sequence>
<dbReference type="AlphaFoldDB" id="A0A2S7WEQ4"/>
<evidence type="ECO:0000313" key="1">
    <source>
        <dbReference type="EMBL" id="PQJ76093.1"/>
    </source>
</evidence>
<organism evidence="1 2">
    <name type="scientific">Polaribacter gangjinensis</name>
    <dbReference type="NCBI Taxonomy" id="574710"/>
    <lineage>
        <taxon>Bacteria</taxon>
        <taxon>Pseudomonadati</taxon>
        <taxon>Bacteroidota</taxon>
        <taxon>Flavobacteriia</taxon>
        <taxon>Flavobacteriales</taxon>
        <taxon>Flavobacteriaceae</taxon>
    </lineage>
</organism>
<accession>A0A2S7WEQ4</accession>
<proteinExistence type="predicted"/>
<comment type="caution">
    <text evidence="1">The sequence shown here is derived from an EMBL/GenBank/DDBJ whole genome shotgun (WGS) entry which is preliminary data.</text>
</comment>
<evidence type="ECO:0000313" key="2">
    <source>
        <dbReference type="Proteomes" id="UP000237608"/>
    </source>
</evidence>
<dbReference type="Gene3D" id="2.40.160.20">
    <property type="match status" value="1"/>
</dbReference>
<gene>
    <name evidence="1" type="ORF">BTO13_02120</name>
</gene>
<dbReference type="InterPro" id="IPR018550">
    <property type="entry name" value="Lipid-A_deacylase-rel"/>
</dbReference>